<dbReference type="OrthoDB" id="75807at2759"/>
<organism evidence="1 2">
    <name type="scientific">Arctia plantaginis</name>
    <name type="common">Wood tiger moth</name>
    <name type="synonym">Phalaena plantaginis</name>
    <dbReference type="NCBI Taxonomy" id="874455"/>
    <lineage>
        <taxon>Eukaryota</taxon>
        <taxon>Metazoa</taxon>
        <taxon>Ecdysozoa</taxon>
        <taxon>Arthropoda</taxon>
        <taxon>Hexapoda</taxon>
        <taxon>Insecta</taxon>
        <taxon>Pterygota</taxon>
        <taxon>Neoptera</taxon>
        <taxon>Endopterygota</taxon>
        <taxon>Lepidoptera</taxon>
        <taxon>Glossata</taxon>
        <taxon>Ditrysia</taxon>
        <taxon>Noctuoidea</taxon>
        <taxon>Erebidae</taxon>
        <taxon>Arctiinae</taxon>
        <taxon>Arctia</taxon>
    </lineage>
</organism>
<comment type="caution">
    <text evidence="1">The sequence shown here is derived from an EMBL/GenBank/DDBJ whole genome shotgun (WGS) entry which is preliminary data.</text>
</comment>
<reference evidence="1 2" key="1">
    <citation type="submission" date="2020-04" db="EMBL/GenBank/DDBJ databases">
        <authorList>
            <person name="Wallbank WR R."/>
            <person name="Pardo Diaz C."/>
            <person name="Kozak K."/>
            <person name="Martin S."/>
            <person name="Jiggins C."/>
            <person name="Moest M."/>
            <person name="Warren A I."/>
            <person name="Byers J.R.P. K."/>
            <person name="Montejo-Kovacevich G."/>
            <person name="Yen C E."/>
        </authorList>
    </citation>
    <scope>NUCLEOTIDE SEQUENCE [LARGE SCALE GENOMIC DNA]</scope>
</reference>
<dbReference type="Proteomes" id="UP000494106">
    <property type="component" value="Unassembled WGS sequence"/>
</dbReference>
<protein>
    <recommendedName>
        <fullName evidence="3">PiggyBac transposable element-derived protein 4</fullName>
    </recommendedName>
</protein>
<evidence type="ECO:0000313" key="1">
    <source>
        <dbReference type="EMBL" id="CAB3233207.1"/>
    </source>
</evidence>
<sequence length="136" mass="15855">MGGIDLKDQMLSSFPIERHRNLIWYKKLFRRLLNVLIHNSSVIHDHGRTKSDKLGNRSFRVRLLEEILETYCNTPQAPVQPTLPQPMHLPVKKVKKQRCKFCASKKVRRSTMWSCGTCQINLCLEGCYGDYHKELG</sequence>
<proteinExistence type="predicted"/>
<dbReference type="PANTHER" id="PTHR46599:SF3">
    <property type="entry name" value="PIGGYBAC TRANSPOSABLE ELEMENT-DERIVED PROTEIN 4"/>
    <property type="match status" value="1"/>
</dbReference>
<accession>A0A8S0ZKS3</accession>
<dbReference type="EMBL" id="CADEBC010000479">
    <property type="protein sequence ID" value="CAB3233207.1"/>
    <property type="molecule type" value="Genomic_DNA"/>
</dbReference>
<gene>
    <name evidence="1" type="ORF">APLA_LOCUS5103</name>
</gene>
<keyword evidence="2" id="KW-1185">Reference proteome</keyword>
<evidence type="ECO:0008006" key="3">
    <source>
        <dbReference type="Google" id="ProtNLM"/>
    </source>
</evidence>
<dbReference type="AlphaFoldDB" id="A0A8S0ZKS3"/>
<dbReference type="PANTHER" id="PTHR46599">
    <property type="entry name" value="PIGGYBAC TRANSPOSABLE ELEMENT-DERIVED PROTEIN 4"/>
    <property type="match status" value="1"/>
</dbReference>
<evidence type="ECO:0000313" key="2">
    <source>
        <dbReference type="Proteomes" id="UP000494106"/>
    </source>
</evidence>
<name>A0A8S0ZKS3_ARCPL</name>